<organism evidence="1">
    <name type="scientific">marine metagenome</name>
    <dbReference type="NCBI Taxonomy" id="408172"/>
    <lineage>
        <taxon>unclassified sequences</taxon>
        <taxon>metagenomes</taxon>
        <taxon>ecological metagenomes</taxon>
    </lineage>
</organism>
<protein>
    <recommendedName>
        <fullName evidence="2">Methyltransferase domain-containing protein</fullName>
    </recommendedName>
</protein>
<dbReference type="EMBL" id="UINC01034030">
    <property type="protein sequence ID" value="SVB24230.1"/>
    <property type="molecule type" value="Genomic_DNA"/>
</dbReference>
<dbReference type="Gene3D" id="3.40.50.150">
    <property type="entry name" value="Vaccinia Virus protein VP39"/>
    <property type="match status" value="1"/>
</dbReference>
<dbReference type="SUPFAM" id="SSF53335">
    <property type="entry name" value="S-adenosyl-L-methionine-dependent methyltransferases"/>
    <property type="match status" value="1"/>
</dbReference>
<dbReference type="InterPro" id="IPR029063">
    <property type="entry name" value="SAM-dependent_MTases_sf"/>
</dbReference>
<proteinExistence type="predicted"/>
<sequence length="242" mass="26669">MRRIGGAEAEVQRTRRGARLVQNGSVLSEVLAEPGATDSVFDVLAAAVRLFSPGDRVGILGFAGGGMIAPLRAMGGGHKLSGVDLDRAGYDLFCDLSAEWKGEVRFAQADAVEWLRSQRGKFDLLLEDLSVGRDGDVFKPDVSIDTLPRLIQSKLKPGGVAVFNLLPPDKWTWAEMMAKVCEPFEFDVQILFESFYNRVVVLSNKALPSARGVSRLLRTELNWIDSEMEMDISVRSLRLAKR</sequence>
<accession>A0A382CDX0</accession>
<name>A0A382CDX0_9ZZZZ</name>
<reference evidence="1" key="1">
    <citation type="submission" date="2018-05" db="EMBL/GenBank/DDBJ databases">
        <authorList>
            <person name="Lanie J.A."/>
            <person name="Ng W.-L."/>
            <person name="Kazmierczak K.M."/>
            <person name="Andrzejewski T.M."/>
            <person name="Davidsen T.M."/>
            <person name="Wayne K.J."/>
            <person name="Tettelin H."/>
            <person name="Glass J.I."/>
            <person name="Rusch D."/>
            <person name="Podicherti R."/>
            <person name="Tsui H.-C.T."/>
            <person name="Winkler M.E."/>
        </authorList>
    </citation>
    <scope>NUCLEOTIDE SEQUENCE</scope>
</reference>
<evidence type="ECO:0008006" key="2">
    <source>
        <dbReference type="Google" id="ProtNLM"/>
    </source>
</evidence>
<gene>
    <name evidence="1" type="ORF">METZ01_LOCUS177084</name>
</gene>
<dbReference type="AlphaFoldDB" id="A0A382CDX0"/>
<evidence type="ECO:0000313" key="1">
    <source>
        <dbReference type="EMBL" id="SVB24230.1"/>
    </source>
</evidence>